<dbReference type="CDD" id="cd03022">
    <property type="entry name" value="DsbA_HCCA_Iso"/>
    <property type="match status" value="1"/>
</dbReference>
<name>A0ABM6IFY4_9RHOB</name>
<organism evidence="3 4">
    <name type="scientific">Thioclava nitratireducens</name>
    <dbReference type="NCBI Taxonomy" id="1915078"/>
    <lineage>
        <taxon>Bacteria</taxon>
        <taxon>Pseudomonadati</taxon>
        <taxon>Pseudomonadota</taxon>
        <taxon>Alphaproteobacteria</taxon>
        <taxon>Rhodobacterales</taxon>
        <taxon>Paracoccaceae</taxon>
        <taxon>Thioclava</taxon>
    </lineage>
</organism>
<comment type="catalytic activity">
    <reaction evidence="1">
        <text>2-hydroxychromene-2-carboxylate = (3E)-4-(2-hydroxyphenyl)-2-oxobut-3-enoate</text>
        <dbReference type="Rhea" id="RHEA:27401"/>
        <dbReference type="ChEBI" id="CHEBI:59350"/>
        <dbReference type="ChEBI" id="CHEBI:59353"/>
        <dbReference type="EC" id="5.99.1.4"/>
    </reaction>
</comment>
<dbReference type="RefSeq" id="WP_075776077.1">
    <property type="nucleotide sequence ID" value="NZ_CP019437.1"/>
</dbReference>
<dbReference type="EC" id="5.99.1.4" evidence="1"/>
<dbReference type="InterPro" id="IPR001853">
    <property type="entry name" value="DSBA-like_thioredoxin_dom"/>
</dbReference>
<keyword evidence="4" id="KW-1185">Reference proteome</keyword>
<accession>A0ABM6IFY4</accession>
<evidence type="ECO:0000313" key="4">
    <source>
        <dbReference type="Proteomes" id="UP000185622"/>
    </source>
</evidence>
<dbReference type="SUPFAM" id="SSF52833">
    <property type="entry name" value="Thioredoxin-like"/>
    <property type="match status" value="1"/>
</dbReference>
<dbReference type="PIRSF" id="PIRSF006386">
    <property type="entry name" value="HCCAis_GSTk"/>
    <property type="match status" value="1"/>
</dbReference>
<evidence type="ECO:0000313" key="3">
    <source>
        <dbReference type="EMBL" id="AQS47626.1"/>
    </source>
</evidence>
<dbReference type="InterPro" id="IPR044087">
    <property type="entry name" value="NahD-like"/>
</dbReference>
<dbReference type="PANTHER" id="PTHR42943">
    <property type="entry name" value="GLUTATHIONE S-TRANSFERASE KAPPA"/>
    <property type="match status" value="1"/>
</dbReference>
<protein>
    <recommendedName>
        <fullName evidence="1">2-hydroxychromene-2-carboxylate isomerase</fullName>
        <ecNumber evidence="1">5.99.1.4</ecNumber>
    </recommendedName>
</protein>
<evidence type="ECO:0000256" key="1">
    <source>
        <dbReference type="PIRNR" id="PIRNR006386"/>
    </source>
</evidence>
<keyword evidence="1 3" id="KW-0413">Isomerase</keyword>
<dbReference type="Proteomes" id="UP000185622">
    <property type="component" value="Chromosome"/>
</dbReference>
<feature type="domain" description="DSBA-like thioredoxin" evidence="2">
    <location>
        <begin position="4"/>
        <end position="196"/>
    </location>
</feature>
<dbReference type="InterPro" id="IPR036249">
    <property type="entry name" value="Thioredoxin-like_sf"/>
</dbReference>
<comment type="similarity">
    <text evidence="1">Belongs to the GST superfamily. NadH family.</text>
</comment>
<dbReference type="GO" id="GO:0016853">
    <property type="term" value="F:isomerase activity"/>
    <property type="evidence" value="ECO:0007669"/>
    <property type="project" value="UniProtKB-KW"/>
</dbReference>
<dbReference type="InterPro" id="IPR014440">
    <property type="entry name" value="HCCAis_GSTk"/>
</dbReference>
<proteinExistence type="inferred from homology"/>
<dbReference type="PANTHER" id="PTHR42943:SF2">
    <property type="entry name" value="GLUTATHIONE S-TRANSFERASE KAPPA 1"/>
    <property type="match status" value="1"/>
</dbReference>
<dbReference type="Pfam" id="PF01323">
    <property type="entry name" value="DSBA"/>
    <property type="match status" value="1"/>
</dbReference>
<reference evidence="3 4" key="1">
    <citation type="submission" date="2017-01" db="EMBL/GenBank/DDBJ databases">
        <title>The complete genome sequence of a sulfur-oxidizing marine bacterium Thioclava sp. 25B10_4T.</title>
        <authorList>
            <person name="Liu Y."/>
            <person name="Lai Q."/>
            <person name="Shao Z."/>
        </authorList>
    </citation>
    <scope>NUCLEOTIDE SEQUENCE [LARGE SCALE GENOMIC DNA]</scope>
    <source>
        <strain evidence="3 4">25B10_4</strain>
    </source>
</reference>
<dbReference type="EMBL" id="CP019437">
    <property type="protein sequence ID" value="AQS47626.1"/>
    <property type="molecule type" value="Genomic_DNA"/>
</dbReference>
<sequence length="199" mass="22098">MARIDYYFGTFSPWAYLGGPRFEEIAARHGADVTYKPLDLLGLFDRTGGVRPAQRHQSRMEYRMQELKRWSKRLGMEMNYTPPGYPPNPAPSSYAIIAAQKAGGGDVGGLVNAILRACWAEDKDIASDEVIREALEANGFDGNLATTGLFDGAVTYEKNLEDAVEAGVFGSPFYIVTDTDERFWGQDHLELLDDYLGTL</sequence>
<gene>
    <name evidence="3" type="ORF">BMG03_07305</name>
</gene>
<evidence type="ECO:0000259" key="2">
    <source>
        <dbReference type="Pfam" id="PF01323"/>
    </source>
</evidence>
<dbReference type="InterPro" id="IPR051924">
    <property type="entry name" value="GST_Kappa/NadH"/>
</dbReference>
<dbReference type="Gene3D" id="3.40.30.10">
    <property type="entry name" value="Glutaredoxin"/>
    <property type="match status" value="1"/>
</dbReference>